<dbReference type="SUPFAM" id="SSF52540">
    <property type="entry name" value="P-loop containing nucleoside triphosphate hydrolases"/>
    <property type="match status" value="1"/>
</dbReference>
<dbReference type="PANTHER" id="PTHR11669">
    <property type="entry name" value="REPLICATION FACTOR C / DNA POLYMERASE III GAMMA-TAU SUBUNIT"/>
    <property type="match status" value="1"/>
</dbReference>
<accession>A0A0G1WNT6</accession>
<protein>
    <submittedName>
        <fullName evidence="1">Polymerase III, delta prime subunit protein</fullName>
    </submittedName>
</protein>
<dbReference type="Proteomes" id="UP000034201">
    <property type="component" value="Unassembled WGS sequence"/>
</dbReference>
<proteinExistence type="predicted"/>
<evidence type="ECO:0000313" key="1">
    <source>
        <dbReference type="EMBL" id="KKW20225.1"/>
    </source>
</evidence>
<reference evidence="1 2" key="1">
    <citation type="journal article" date="2015" name="Nature">
        <title>rRNA introns, odd ribosomes, and small enigmatic genomes across a large radiation of phyla.</title>
        <authorList>
            <person name="Brown C.T."/>
            <person name="Hug L.A."/>
            <person name="Thomas B.C."/>
            <person name="Sharon I."/>
            <person name="Castelle C.J."/>
            <person name="Singh A."/>
            <person name="Wilkins M.J."/>
            <person name="Williams K.H."/>
            <person name="Banfield J.F."/>
        </authorList>
    </citation>
    <scope>NUCLEOTIDE SEQUENCE [LARGE SCALE GENOMIC DNA]</scope>
</reference>
<gene>
    <name evidence="1" type="ORF">UY61_C0041G0006</name>
</gene>
<evidence type="ECO:0000313" key="2">
    <source>
        <dbReference type="Proteomes" id="UP000034201"/>
    </source>
</evidence>
<dbReference type="InterPro" id="IPR027417">
    <property type="entry name" value="P-loop_NTPase"/>
</dbReference>
<comment type="caution">
    <text evidence="1">The sequence shown here is derived from an EMBL/GenBank/DDBJ whole genome shotgun (WGS) entry which is preliminary data.</text>
</comment>
<dbReference type="PANTHER" id="PTHR11669:SF8">
    <property type="entry name" value="DNA POLYMERASE III SUBUNIT DELTA"/>
    <property type="match status" value="1"/>
</dbReference>
<dbReference type="Pfam" id="PF13177">
    <property type="entry name" value="DNA_pol3_delta2"/>
    <property type="match status" value="2"/>
</dbReference>
<organism evidence="1 2">
    <name type="scientific">Candidatus Adlerbacteria bacterium GW2011_GWC1_50_9</name>
    <dbReference type="NCBI Taxonomy" id="1618608"/>
    <lineage>
        <taxon>Bacteria</taxon>
        <taxon>Candidatus Adleribacteriota</taxon>
    </lineage>
</organism>
<dbReference type="AlphaFoldDB" id="A0A0G1WNT6"/>
<dbReference type="InterPro" id="IPR050238">
    <property type="entry name" value="DNA_Rep/Repair_Clamp_Loader"/>
</dbReference>
<dbReference type="Gene3D" id="3.40.50.300">
    <property type="entry name" value="P-loop containing nucleotide triphosphate hydrolases"/>
    <property type="match status" value="1"/>
</dbReference>
<name>A0A0G1WNT6_9BACT</name>
<dbReference type="GO" id="GO:0006261">
    <property type="term" value="P:DNA-templated DNA replication"/>
    <property type="evidence" value="ECO:0007669"/>
    <property type="project" value="TreeGrafter"/>
</dbReference>
<sequence length="287" mass="31656">MDFGFICDLEFVIWDFFMIIGHKRQTEYFQKVLAWGALAHAYLFFGPEHVGKRAFAEGIAKAILCEKMKLHGQSCGISPFTVNPAGLPVERNPAPKTTVHPQASPWSSGAGRKKGIEACQSCEKVEGGRNEHITVLSVSETLISKKEERKDIPIEDIRELKRMLSFAPAGNAWRVVIIDGAERMSAPAANAFLKILEEPPGQTIFFLISPDPEHVLATIRSRAQGIYFSLVSSDDIGEFLMGESVPKSRLDDITAVSAGRAGVAVLAIRNKSEFEEEKKFLESFADS</sequence>
<dbReference type="EMBL" id="LCQQ01000041">
    <property type="protein sequence ID" value="KKW20225.1"/>
    <property type="molecule type" value="Genomic_DNA"/>
</dbReference>